<name>A0A6J7PYR5_9ZZZZ</name>
<organism evidence="3">
    <name type="scientific">freshwater metagenome</name>
    <dbReference type="NCBI Taxonomy" id="449393"/>
    <lineage>
        <taxon>unclassified sequences</taxon>
        <taxon>metagenomes</taxon>
        <taxon>ecological metagenomes</taxon>
    </lineage>
</organism>
<dbReference type="EMBL" id="CAFBQU010000018">
    <property type="protein sequence ID" value="CAB5065001.1"/>
    <property type="molecule type" value="Genomic_DNA"/>
</dbReference>
<reference evidence="3" key="1">
    <citation type="submission" date="2020-05" db="EMBL/GenBank/DDBJ databases">
        <authorList>
            <person name="Chiriac C."/>
            <person name="Salcher M."/>
            <person name="Ghai R."/>
            <person name="Kavagutti S V."/>
        </authorList>
    </citation>
    <scope>NUCLEOTIDE SEQUENCE</scope>
</reference>
<dbReference type="PRINTS" id="PR00080">
    <property type="entry name" value="SDRFAMILY"/>
</dbReference>
<dbReference type="InterPro" id="IPR002347">
    <property type="entry name" value="SDR_fam"/>
</dbReference>
<dbReference type="CDD" id="cd05233">
    <property type="entry name" value="SDR_c"/>
    <property type="match status" value="1"/>
</dbReference>
<evidence type="ECO:0000313" key="3">
    <source>
        <dbReference type="EMBL" id="CAB5010478.1"/>
    </source>
</evidence>
<dbReference type="PANTHER" id="PTHR24322">
    <property type="entry name" value="PKSB"/>
    <property type="match status" value="1"/>
</dbReference>
<evidence type="ECO:0000256" key="2">
    <source>
        <dbReference type="ARBA" id="ARBA00023002"/>
    </source>
</evidence>
<dbReference type="InterPro" id="IPR036291">
    <property type="entry name" value="NAD(P)-bd_dom_sf"/>
</dbReference>
<sequence length="276" mass="28854">MAGVLGNLQGKTAVITGGASGIGLAMAQRFGAEGMNVVIADVEQGALDAASDLLNDAGIPCAAMRCDVSDRNAVEALADFSYEEFGAVHILCNNAGVVHRDLTWEASIESWEWVLGVDLWGPIYGVHSFVPRMLASGEPGHVVNTASTAGILAFPSIASYDVAKQGVVALSEALLADAMAAKVPLRASVLCPGVVRTKIGFSERNRPGGVKGEAFGTQGLTTATEAIDPEDVADQVLEAINNGTFWIMTHPRYVELVKERAEGMLTGGIPPIPRPI</sequence>
<dbReference type="AlphaFoldDB" id="A0A6J7PYR5"/>
<evidence type="ECO:0000313" key="4">
    <source>
        <dbReference type="EMBL" id="CAB5065001.1"/>
    </source>
</evidence>
<comment type="similarity">
    <text evidence="1">Belongs to the short-chain dehydrogenases/reductases (SDR) family.</text>
</comment>
<dbReference type="SUPFAM" id="SSF51735">
    <property type="entry name" value="NAD(P)-binding Rossmann-fold domains"/>
    <property type="match status" value="1"/>
</dbReference>
<protein>
    <submittedName>
        <fullName evidence="3">Unannotated protein</fullName>
    </submittedName>
</protein>
<evidence type="ECO:0000256" key="1">
    <source>
        <dbReference type="ARBA" id="ARBA00006484"/>
    </source>
</evidence>
<dbReference type="GO" id="GO:0016616">
    <property type="term" value="F:oxidoreductase activity, acting on the CH-OH group of donors, NAD or NADP as acceptor"/>
    <property type="evidence" value="ECO:0007669"/>
    <property type="project" value="TreeGrafter"/>
</dbReference>
<dbReference type="PRINTS" id="PR00081">
    <property type="entry name" value="GDHRDH"/>
</dbReference>
<proteinExistence type="inferred from homology"/>
<dbReference type="Pfam" id="PF00106">
    <property type="entry name" value="adh_short"/>
    <property type="match status" value="1"/>
</dbReference>
<accession>A0A6J7PYR5</accession>
<dbReference type="PANTHER" id="PTHR24322:SF736">
    <property type="entry name" value="RETINOL DEHYDROGENASE 10"/>
    <property type="match status" value="1"/>
</dbReference>
<keyword evidence="2" id="KW-0560">Oxidoreductase</keyword>
<dbReference type="EMBL" id="CAFBPN010000006">
    <property type="protein sequence ID" value="CAB5010478.1"/>
    <property type="molecule type" value="Genomic_DNA"/>
</dbReference>
<dbReference type="Gene3D" id="3.40.50.720">
    <property type="entry name" value="NAD(P)-binding Rossmann-like Domain"/>
    <property type="match status" value="1"/>
</dbReference>
<gene>
    <name evidence="3" type="ORF">UFOPK4098_00254</name>
    <name evidence="4" type="ORF">UFOPK4347_00842</name>
</gene>